<evidence type="ECO:0000313" key="3">
    <source>
        <dbReference type="Proteomes" id="UP001381693"/>
    </source>
</evidence>
<dbReference type="InterPro" id="IPR024771">
    <property type="entry name" value="SUZ"/>
</dbReference>
<dbReference type="EMBL" id="JAXCGZ010009878">
    <property type="protein sequence ID" value="KAK7076072.1"/>
    <property type="molecule type" value="Genomic_DNA"/>
</dbReference>
<protein>
    <recommendedName>
        <fullName evidence="1">SUZ domain-containing protein</fullName>
    </recommendedName>
</protein>
<accession>A0AAN9AAB9</accession>
<reference evidence="2 3" key="1">
    <citation type="submission" date="2023-11" db="EMBL/GenBank/DDBJ databases">
        <title>Halocaridina rubra genome assembly.</title>
        <authorList>
            <person name="Smith C."/>
        </authorList>
    </citation>
    <scope>NUCLEOTIDE SEQUENCE [LARGE SCALE GENOMIC DNA]</scope>
    <source>
        <strain evidence="2">EP-1</strain>
        <tissue evidence="2">Whole</tissue>
    </source>
</reference>
<dbReference type="Pfam" id="PF12752">
    <property type="entry name" value="SUZ"/>
    <property type="match status" value="1"/>
</dbReference>
<feature type="domain" description="SUZ" evidence="1">
    <location>
        <begin position="1"/>
        <end position="49"/>
    </location>
</feature>
<evidence type="ECO:0000313" key="2">
    <source>
        <dbReference type="EMBL" id="KAK7076072.1"/>
    </source>
</evidence>
<sequence length="53" mass="6377">MLRISGDLIDSAIGSLDRQYSSESRRSKSFEEREEEYEKVRKRIFSQEVRELH</sequence>
<dbReference type="Proteomes" id="UP001381693">
    <property type="component" value="Unassembled WGS sequence"/>
</dbReference>
<comment type="caution">
    <text evidence="2">The sequence shown here is derived from an EMBL/GenBank/DDBJ whole genome shotgun (WGS) entry which is preliminary data.</text>
</comment>
<dbReference type="AlphaFoldDB" id="A0AAN9AAB9"/>
<evidence type="ECO:0000259" key="1">
    <source>
        <dbReference type="PROSITE" id="PS51673"/>
    </source>
</evidence>
<dbReference type="PROSITE" id="PS51673">
    <property type="entry name" value="SUZ"/>
    <property type="match status" value="1"/>
</dbReference>
<organism evidence="2 3">
    <name type="scientific">Halocaridina rubra</name>
    <name type="common">Hawaiian red shrimp</name>
    <dbReference type="NCBI Taxonomy" id="373956"/>
    <lineage>
        <taxon>Eukaryota</taxon>
        <taxon>Metazoa</taxon>
        <taxon>Ecdysozoa</taxon>
        <taxon>Arthropoda</taxon>
        <taxon>Crustacea</taxon>
        <taxon>Multicrustacea</taxon>
        <taxon>Malacostraca</taxon>
        <taxon>Eumalacostraca</taxon>
        <taxon>Eucarida</taxon>
        <taxon>Decapoda</taxon>
        <taxon>Pleocyemata</taxon>
        <taxon>Caridea</taxon>
        <taxon>Atyoidea</taxon>
        <taxon>Atyidae</taxon>
        <taxon>Halocaridina</taxon>
    </lineage>
</organism>
<name>A0AAN9AAB9_HALRR</name>
<gene>
    <name evidence="2" type="ORF">SK128_025722</name>
</gene>
<proteinExistence type="predicted"/>
<keyword evidence="3" id="KW-1185">Reference proteome</keyword>